<protein>
    <submittedName>
        <fullName evidence="11">ABC transporter permease</fullName>
    </submittedName>
</protein>
<evidence type="ECO:0000256" key="5">
    <source>
        <dbReference type="ARBA" id="ARBA00022519"/>
    </source>
</evidence>
<organism evidence="11 12">
    <name type="scientific">Kiloniella laminariae</name>
    <dbReference type="NCBI Taxonomy" id="454162"/>
    <lineage>
        <taxon>Bacteria</taxon>
        <taxon>Pseudomonadati</taxon>
        <taxon>Pseudomonadota</taxon>
        <taxon>Alphaproteobacteria</taxon>
        <taxon>Rhodospirillales</taxon>
        <taxon>Kiloniellaceae</taxon>
        <taxon>Kiloniella</taxon>
    </lineage>
</organism>
<dbReference type="RefSeq" id="WP_269423132.1">
    <property type="nucleotide sequence ID" value="NZ_JAPWGY010000003.1"/>
</dbReference>
<dbReference type="PANTHER" id="PTHR30614">
    <property type="entry name" value="MEMBRANE COMPONENT OF AMINO ACID ABC TRANSPORTER"/>
    <property type="match status" value="1"/>
</dbReference>
<feature type="transmembrane region" description="Helical" evidence="9">
    <location>
        <begin position="94"/>
        <end position="112"/>
    </location>
</feature>
<keyword evidence="3 9" id="KW-0813">Transport</keyword>
<dbReference type="Pfam" id="PF00528">
    <property type="entry name" value="BPD_transp_1"/>
    <property type="match status" value="1"/>
</dbReference>
<feature type="transmembrane region" description="Helical" evidence="9">
    <location>
        <begin position="161"/>
        <end position="185"/>
    </location>
</feature>
<dbReference type="SUPFAM" id="SSF161098">
    <property type="entry name" value="MetI-like"/>
    <property type="match status" value="1"/>
</dbReference>
<dbReference type="CDD" id="cd06261">
    <property type="entry name" value="TM_PBP2"/>
    <property type="match status" value="1"/>
</dbReference>
<evidence type="ECO:0000259" key="10">
    <source>
        <dbReference type="PROSITE" id="PS50928"/>
    </source>
</evidence>
<comment type="similarity">
    <text evidence="2">Belongs to the binding-protein-dependent transport system permease family. HisMQ subfamily.</text>
</comment>
<keyword evidence="5" id="KW-0997">Cell inner membrane</keyword>
<dbReference type="InterPro" id="IPR010065">
    <property type="entry name" value="AA_ABC_transptr_permease_3TM"/>
</dbReference>
<comment type="subcellular location">
    <subcellularLocation>
        <location evidence="1">Cell inner membrane</location>
        <topology evidence="1">Multi-pass membrane protein</topology>
    </subcellularLocation>
    <subcellularLocation>
        <location evidence="9">Cell membrane</location>
        <topology evidence="9">Multi-pass membrane protein</topology>
    </subcellularLocation>
</comment>
<feature type="transmembrane region" description="Helical" evidence="9">
    <location>
        <begin position="53"/>
        <end position="74"/>
    </location>
</feature>
<feature type="transmembrane region" description="Helical" evidence="9">
    <location>
        <begin position="197"/>
        <end position="218"/>
    </location>
</feature>
<name>A0ABT4LIL3_9PROT</name>
<dbReference type="Proteomes" id="UP001069802">
    <property type="component" value="Unassembled WGS sequence"/>
</dbReference>
<dbReference type="Gene3D" id="1.10.3720.10">
    <property type="entry name" value="MetI-like"/>
    <property type="match status" value="1"/>
</dbReference>
<evidence type="ECO:0000256" key="2">
    <source>
        <dbReference type="ARBA" id="ARBA00010072"/>
    </source>
</evidence>
<keyword evidence="12" id="KW-1185">Reference proteome</keyword>
<dbReference type="InterPro" id="IPR043429">
    <property type="entry name" value="ArtM/GltK/GlnP/TcyL/YhdX-like"/>
</dbReference>
<dbReference type="PROSITE" id="PS50928">
    <property type="entry name" value="ABC_TM1"/>
    <property type="match status" value="1"/>
</dbReference>
<keyword evidence="6 9" id="KW-0812">Transmembrane</keyword>
<keyword evidence="4" id="KW-1003">Cell membrane</keyword>
<evidence type="ECO:0000256" key="6">
    <source>
        <dbReference type="ARBA" id="ARBA00022692"/>
    </source>
</evidence>
<evidence type="ECO:0000256" key="1">
    <source>
        <dbReference type="ARBA" id="ARBA00004429"/>
    </source>
</evidence>
<feature type="transmembrane region" description="Helical" evidence="9">
    <location>
        <begin position="20"/>
        <end position="41"/>
    </location>
</feature>
<evidence type="ECO:0000313" key="12">
    <source>
        <dbReference type="Proteomes" id="UP001069802"/>
    </source>
</evidence>
<dbReference type="NCBIfam" id="TIGR01726">
    <property type="entry name" value="HEQRo_perm_3TM"/>
    <property type="match status" value="1"/>
</dbReference>
<reference evidence="11" key="1">
    <citation type="submission" date="2022-12" db="EMBL/GenBank/DDBJ databases">
        <title>Bacterial isolates from different developmental stages of Nematostella vectensis.</title>
        <authorList>
            <person name="Fraune S."/>
        </authorList>
    </citation>
    <scope>NUCLEOTIDE SEQUENCE</scope>
    <source>
        <strain evidence="11">G21630-S1</strain>
    </source>
</reference>
<evidence type="ECO:0000256" key="8">
    <source>
        <dbReference type="ARBA" id="ARBA00023136"/>
    </source>
</evidence>
<dbReference type="EMBL" id="JAPWGY010000003">
    <property type="protein sequence ID" value="MCZ4280946.1"/>
    <property type="molecule type" value="Genomic_DNA"/>
</dbReference>
<evidence type="ECO:0000313" key="11">
    <source>
        <dbReference type="EMBL" id="MCZ4280946.1"/>
    </source>
</evidence>
<gene>
    <name evidence="11" type="ORF">O4H49_09175</name>
</gene>
<dbReference type="InterPro" id="IPR035906">
    <property type="entry name" value="MetI-like_sf"/>
</dbReference>
<proteinExistence type="inferred from homology"/>
<sequence>MDFSVIINELPLYFEGLLLTAQLVPFSLILGFLAAIPVAIMRLSRNPLVNYPAFAFTYFFRGTPLLVQLFLLYAGVGQLDGYSELTKEFDFLKGAYFFALLAFFLNTTAYTAEIFRGAMAETPFGEIEAAKACGMSKWMILRRITIPSALRRALPAYSNEVIFMLHGSALASTITLVDLTGAARIVQSRYYAPFEAFITAGVFYFVLTFLLVWAFRLVEKHFNKHLNRREETIIEVVT</sequence>
<accession>A0ABT4LIL3</accession>
<comment type="caution">
    <text evidence="11">The sequence shown here is derived from an EMBL/GenBank/DDBJ whole genome shotgun (WGS) entry which is preliminary data.</text>
</comment>
<feature type="domain" description="ABC transmembrane type-1" evidence="10">
    <location>
        <begin position="17"/>
        <end position="215"/>
    </location>
</feature>
<evidence type="ECO:0000256" key="4">
    <source>
        <dbReference type="ARBA" id="ARBA00022475"/>
    </source>
</evidence>
<dbReference type="InterPro" id="IPR000515">
    <property type="entry name" value="MetI-like"/>
</dbReference>
<evidence type="ECO:0000256" key="3">
    <source>
        <dbReference type="ARBA" id="ARBA00022448"/>
    </source>
</evidence>
<keyword evidence="7 9" id="KW-1133">Transmembrane helix</keyword>
<evidence type="ECO:0000256" key="7">
    <source>
        <dbReference type="ARBA" id="ARBA00022989"/>
    </source>
</evidence>
<dbReference type="PANTHER" id="PTHR30614:SF10">
    <property type="entry name" value="ARGININE ABC TRANSPORTER PERMEASE PROTEIN ARTM"/>
    <property type="match status" value="1"/>
</dbReference>
<evidence type="ECO:0000256" key="9">
    <source>
        <dbReference type="RuleBase" id="RU363032"/>
    </source>
</evidence>
<keyword evidence="8 9" id="KW-0472">Membrane</keyword>